<dbReference type="EMBL" id="DSGB01000004">
    <property type="protein sequence ID" value="HER95608.1"/>
    <property type="molecule type" value="Genomic_DNA"/>
</dbReference>
<name>A0A7V2AZQ7_RHOMR</name>
<dbReference type="SUPFAM" id="SSF53335">
    <property type="entry name" value="S-adenosyl-L-methionine-dependent methyltransferases"/>
    <property type="match status" value="1"/>
</dbReference>
<keyword evidence="2" id="KW-0808">Transferase</keyword>
<dbReference type="PANTHER" id="PTHR43861">
    <property type="entry name" value="TRANS-ACONITATE 2-METHYLTRANSFERASE-RELATED"/>
    <property type="match status" value="1"/>
</dbReference>
<evidence type="ECO:0000259" key="1">
    <source>
        <dbReference type="Pfam" id="PF13847"/>
    </source>
</evidence>
<comment type="caution">
    <text evidence="2">The sequence shown here is derived from an EMBL/GenBank/DDBJ whole genome shotgun (WGS) entry which is preliminary data.</text>
</comment>
<dbReference type="Pfam" id="PF13847">
    <property type="entry name" value="Methyltransf_31"/>
    <property type="match status" value="1"/>
</dbReference>
<gene>
    <name evidence="2" type="ORF">ENO59_03700</name>
</gene>
<dbReference type="Gene3D" id="3.40.50.150">
    <property type="entry name" value="Vaccinia Virus protein VP39"/>
    <property type="match status" value="1"/>
</dbReference>
<protein>
    <submittedName>
        <fullName evidence="2">Methyltransferase domain-containing protein</fullName>
    </submittedName>
</protein>
<organism evidence="2">
    <name type="scientific">Rhodothermus marinus</name>
    <name type="common">Rhodothermus obamensis</name>
    <dbReference type="NCBI Taxonomy" id="29549"/>
    <lineage>
        <taxon>Bacteria</taxon>
        <taxon>Pseudomonadati</taxon>
        <taxon>Rhodothermota</taxon>
        <taxon>Rhodothermia</taxon>
        <taxon>Rhodothermales</taxon>
        <taxon>Rhodothermaceae</taxon>
        <taxon>Rhodothermus</taxon>
    </lineage>
</organism>
<reference evidence="2" key="1">
    <citation type="journal article" date="2020" name="mSystems">
        <title>Genome- and Community-Level Interaction Insights into Carbon Utilization and Element Cycling Functions of Hydrothermarchaeota in Hydrothermal Sediment.</title>
        <authorList>
            <person name="Zhou Z."/>
            <person name="Liu Y."/>
            <person name="Xu W."/>
            <person name="Pan J."/>
            <person name="Luo Z.H."/>
            <person name="Li M."/>
        </authorList>
    </citation>
    <scope>NUCLEOTIDE SEQUENCE [LARGE SCALE GENOMIC DNA]</scope>
    <source>
        <strain evidence="2">SpSt-143</strain>
    </source>
</reference>
<accession>A0A7V2AZQ7</accession>
<dbReference type="AlphaFoldDB" id="A0A7V2AZQ7"/>
<evidence type="ECO:0000313" key="2">
    <source>
        <dbReference type="EMBL" id="HER95608.1"/>
    </source>
</evidence>
<dbReference type="CDD" id="cd02440">
    <property type="entry name" value="AdoMet_MTases"/>
    <property type="match status" value="1"/>
</dbReference>
<keyword evidence="2" id="KW-0489">Methyltransferase</keyword>
<proteinExistence type="predicted"/>
<sequence>MDSLSRNRARIPEGANTILNQRTLQASNRRLAELLKPGMHVLDAGCGSGAITQGIAERVGPDGRVIGVDNNPRLIEEARERYGHMPGLSFETADIYSLPYRDGFDIVNASRVLQWLSDPLLALQKMKQAVKPGGKVLVLDYNHEKIQWRPSPPESMLHFYRQFLKWRADAGMDNAVADHLEEFFRMCGLADIVVTDQSEQVVRGDPGFEAGISIWAEVAASRGHQMVADGYLTEKERSRAEAEYREWIKEEAEEQTMYFLSLEGIKEYYS</sequence>
<dbReference type="InterPro" id="IPR029063">
    <property type="entry name" value="SAM-dependent_MTases_sf"/>
</dbReference>
<dbReference type="GO" id="GO:0008168">
    <property type="term" value="F:methyltransferase activity"/>
    <property type="evidence" value="ECO:0007669"/>
    <property type="project" value="UniProtKB-KW"/>
</dbReference>
<dbReference type="InterPro" id="IPR025714">
    <property type="entry name" value="Methyltranfer_dom"/>
</dbReference>
<feature type="domain" description="Methyltransferase" evidence="1">
    <location>
        <begin position="36"/>
        <end position="144"/>
    </location>
</feature>
<dbReference type="GO" id="GO:0032259">
    <property type="term" value="P:methylation"/>
    <property type="evidence" value="ECO:0007669"/>
    <property type="project" value="UniProtKB-KW"/>
</dbReference>